<dbReference type="AlphaFoldDB" id="A0A4R6UH22"/>
<dbReference type="Pfam" id="PF09438">
    <property type="entry name" value="DUF2017"/>
    <property type="match status" value="1"/>
</dbReference>
<name>A0A4R6UH22_9ACTN</name>
<reference evidence="1 2" key="1">
    <citation type="submission" date="2019-03" db="EMBL/GenBank/DDBJ databases">
        <title>Genomic Encyclopedia of Type Strains, Phase IV (KMG-IV): sequencing the most valuable type-strain genomes for metagenomic binning, comparative biology and taxonomic classification.</title>
        <authorList>
            <person name="Goeker M."/>
        </authorList>
    </citation>
    <scope>NUCLEOTIDE SEQUENCE [LARGE SCALE GENOMIC DNA]</scope>
    <source>
        <strain evidence="1 2">DSM 46770</strain>
    </source>
</reference>
<protein>
    <submittedName>
        <fullName evidence="1">Uncharacterized protein DUF2017</fullName>
    </submittedName>
</protein>
<comment type="caution">
    <text evidence="1">The sequence shown here is derived from an EMBL/GenBank/DDBJ whole genome shotgun (WGS) entry which is preliminary data.</text>
</comment>
<sequence>MTTGFHSAPRGGVRIEVDSGEASLLRSMAALVLQLVEAPEPQDEFAALIGIGANSTRPEDPVLARLFPDAYTEDALAAGDFRRYTEDGLRRHKRENAQLVFDGIPAGGGEITLDLADAHSWLKLLTDVRLSLGTRLGIEDEADLEALRQRLRGDESLASAAHIYEWLTHLQESLVQALMRD</sequence>
<accession>A0A4R6UH22</accession>
<dbReference type="EMBL" id="SNYN01000035">
    <property type="protein sequence ID" value="TDQ44579.1"/>
    <property type="molecule type" value="Genomic_DNA"/>
</dbReference>
<organism evidence="1 2">
    <name type="scientific">Actinorugispora endophytica</name>
    <dbReference type="NCBI Taxonomy" id="1605990"/>
    <lineage>
        <taxon>Bacteria</taxon>
        <taxon>Bacillati</taxon>
        <taxon>Actinomycetota</taxon>
        <taxon>Actinomycetes</taxon>
        <taxon>Streptosporangiales</taxon>
        <taxon>Nocardiopsidaceae</taxon>
        <taxon>Actinorugispora</taxon>
    </lineage>
</organism>
<dbReference type="InterPro" id="IPR018561">
    <property type="entry name" value="AosR"/>
</dbReference>
<evidence type="ECO:0000313" key="2">
    <source>
        <dbReference type="Proteomes" id="UP000295281"/>
    </source>
</evidence>
<dbReference type="RefSeq" id="WP_133743613.1">
    <property type="nucleotide sequence ID" value="NZ_SNYN01000035.1"/>
</dbReference>
<keyword evidence="2" id="KW-1185">Reference proteome</keyword>
<gene>
    <name evidence="1" type="ORF">EV190_1358</name>
</gene>
<evidence type="ECO:0000313" key="1">
    <source>
        <dbReference type="EMBL" id="TDQ44579.1"/>
    </source>
</evidence>
<proteinExistence type="predicted"/>
<dbReference type="OrthoDB" id="3268479at2"/>
<dbReference type="Proteomes" id="UP000295281">
    <property type="component" value="Unassembled WGS sequence"/>
</dbReference>